<dbReference type="FunFam" id="1.10.472.170:FF:000001">
    <property type="entry name" value="Transcription initiation factor IIB"/>
    <property type="match status" value="1"/>
</dbReference>
<evidence type="ECO:0000256" key="5">
    <source>
        <dbReference type="ARBA" id="ARBA00023163"/>
    </source>
</evidence>
<dbReference type="PANTHER" id="PTHR11618">
    <property type="entry name" value="TRANSCRIPTION INITIATION FACTOR IIB-RELATED"/>
    <property type="match status" value="1"/>
</dbReference>
<dbReference type="EMBL" id="CP011097">
    <property type="protein sequence ID" value="AJZ75159.1"/>
    <property type="molecule type" value="Genomic_DNA"/>
</dbReference>
<accession>A0A3G1AZ40</accession>
<keyword evidence="4" id="KW-0805">Transcription regulation</keyword>
<dbReference type="InterPro" id="IPR023486">
    <property type="entry name" value="TFIIB_CS"/>
</dbReference>
<comment type="similarity">
    <text evidence="1">Belongs to the TFIIB family.</text>
</comment>
<dbReference type="KEGG" id="tah:SU86_000750"/>
<evidence type="ECO:0000256" key="2">
    <source>
        <dbReference type="ARBA" id="ARBA00013932"/>
    </source>
</evidence>
<evidence type="ECO:0000259" key="7">
    <source>
        <dbReference type="SMART" id="SM00385"/>
    </source>
</evidence>
<dbReference type="SUPFAM" id="SSF57783">
    <property type="entry name" value="Zinc beta-ribbon"/>
    <property type="match status" value="1"/>
</dbReference>
<keyword evidence="9" id="KW-1185">Reference proteome</keyword>
<dbReference type="InterPro" id="IPR013763">
    <property type="entry name" value="Cyclin-like_dom"/>
</dbReference>
<keyword evidence="8" id="KW-0396">Initiation factor</keyword>
<dbReference type="Proteomes" id="UP000266745">
    <property type="component" value="Chromosome"/>
</dbReference>
<dbReference type="GO" id="GO:0097550">
    <property type="term" value="C:transcription preinitiation complex"/>
    <property type="evidence" value="ECO:0007669"/>
    <property type="project" value="TreeGrafter"/>
</dbReference>
<name>A0A3G1AZ40_9ARCH</name>
<dbReference type="InterPro" id="IPR000812">
    <property type="entry name" value="TFIIB"/>
</dbReference>
<dbReference type="SUPFAM" id="SSF47954">
    <property type="entry name" value="Cyclin-like"/>
    <property type="match status" value="2"/>
</dbReference>
<dbReference type="GO" id="GO:0003743">
    <property type="term" value="F:translation initiation factor activity"/>
    <property type="evidence" value="ECO:0007669"/>
    <property type="project" value="UniProtKB-KW"/>
</dbReference>
<dbReference type="PROSITE" id="PS00782">
    <property type="entry name" value="TFIIB"/>
    <property type="match status" value="2"/>
</dbReference>
<keyword evidence="3" id="KW-0677">Repeat</keyword>
<protein>
    <recommendedName>
        <fullName evidence="2">Transcription initiation factor IIB</fullName>
    </recommendedName>
</protein>
<keyword evidence="5" id="KW-0804">Transcription</keyword>
<dbReference type="Pfam" id="PF00382">
    <property type="entry name" value="TFIIB"/>
    <property type="match status" value="2"/>
</dbReference>
<organism evidence="8 9">
    <name type="scientific">Candidatus Nitrosotenuis cloacae</name>
    <dbReference type="NCBI Taxonomy" id="1603555"/>
    <lineage>
        <taxon>Archaea</taxon>
        <taxon>Nitrososphaerota</taxon>
        <taxon>Candidatus Nitrosotenuis</taxon>
    </lineage>
</organism>
<dbReference type="Gene3D" id="1.10.472.10">
    <property type="entry name" value="Cyclin-like"/>
    <property type="match status" value="1"/>
</dbReference>
<dbReference type="STRING" id="1603555.SU86_000750"/>
<dbReference type="Gene3D" id="1.10.472.170">
    <property type="match status" value="1"/>
</dbReference>
<dbReference type="CDD" id="cd20550">
    <property type="entry name" value="CYCLIN_TFIIB_archaea_like_rpt2"/>
    <property type="match status" value="1"/>
</dbReference>
<evidence type="ECO:0000256" key="6">
    <source>
        <dbReference type="ARBA" id="ARBA00053882"/>
    </source>
</evidence>
<reference evidence="8 9" key="1">
    <citation type="journal article" date="2016" name="Sci. Rep.">
        <title>A novel ammonia-oxidizing archaeon from wastewater treatment plant: Its enrichment, physiological and genomic characteristics.</title>
        <authorList>
            <person name="Li Y."/>
            <person name="Ding K."/>
            <person name="Wen X."/>
            <person name="Zhang B."/>
            <person name="Shen B."/>
            <person name="Yang Y."/>
        </authorList>
    </citation>
    <scope>NUCLEOTIDE SEQUENCE [LARGE SCALE GENOMIC DNA]</scope>
    <source>
        <strain evidence="8 9">SAT1</strain>
    </source>
</reference>
<dbReference type="AlphaFoldDB" id="A0A3G1AZ40"/>
<gene>
    <name evidence="8" type="primary">tfb</name>
    <name evidence="8" type="ORF">SU86_000750</name>
</gene>
<proteinExistence type="inferred from homology"/>
<dbReference type="FunFam" id="1.10.472.10:FF:000023">
    <property type="entry name" value="Transcription initiation factor IIB"/>
    <property type="match status" value="1"/>
</dbReference>
<keyword evidence="8" id="KW-0648">Protein biosynthesis</keyword>
<feature type="domain" description="Cyclin-like" evidence="7">
    <location>
        <begin position="218"/>
        <end position="299"/>
    </location>
</feature>
<dbReference type="PANTHER" id="PTHR11618:SF13">
    <property type="entry name" value="TRANSCRIPTION INITIATION FACTOR IIB"/>
    <property type="match status" value="1"/>
</dbReference>
<comment type="function">
    <text evidence="6">Stabilizes TBP binding to an archaeal box-A promoter. Also responsible for recruiting RNA polymerase II to the pre-initiation complex (DNA-TBP-TFIIB).</text>
</comment>
<feature type="domain" description="Cyclin-like" evidence="7">
    <location>
        <begin position="124"/>
        <end position="205"/>
    </location>
</feature>
<dbReference type="PRINTS" id="PR00685">
    <property type="entry name" value="TIFACTORIIB"/>
</dbReference>
<dbReference type="InterPro" id="IPR036915">
    <property type="entry name" value="Cyclin-like_sf"/>
</dbReference>
<evidence type="ECO:0000313" key="9">
    <source>
        <dbReference type="Proteomes" id="UP000266745"/>
    </source>
</evidence>
<dbReference type="SMART" id="SM00385">
    <property type="entry name" value="CYCLIN"/>
    <property type="match status" value="2"/>
</dbReference>
<dbReference type="GO" id="GO:0017025">
    <property type="term" value="F:TBP-class protein binding"/>
    <property type="evidence" value="ECO:0007669"/>
    <property type="project" value="InterPro"/>
</dbReference>
<evidence type="ECO:0000313" key="8">
    <source>
        <dbReference type="EMBL" id="AJZ75159.1"/>
    </source>
</evidence>
<dbReference type="GO" id="GO:0070897">
    <property type="term" value="P:transcription preinitiation complex assembly"/>
    <property type="evidence" value="ECO:0007669"/>
    <property type="project" value="InterPro"/>
</dbReference>
<sequence>MVVHTFSSNDTCRRCKGLMVTDAVTGERFCRNCGFVVDEQIAELGPERNVSKDSDRDDKSRVGIPTSLAIHDMGLATVIGAANKDATGKPLSAQAKHEMKRLRTWDNRSQMSEQMDRNLRYAFIQLDKLKDKLTLSDAVIEKAAYIYRKALSKSLVRGRSIEGVLAAAVYAACRDVETPRTLGDVATAINIKRKDLSKNYRLLVNELEMKMPVVSSITCMSKIASKVGLSEKVKRHALGILKEANDSRITAGKDPMGMAASALYISCVKMDVDISQKDIAMAAGVTEVTIRNRYKDLKKSLHI</sequence>
<dbReference type="InterPro" id="IPR013150">
    <property type="entry name" value="TFIIB_cyclin"/>
</dbReference>
<evidence type="ECO:0000256" key="1">
    <source>
        <dbReference type="ARBA" id="ARBA00010857"/>
    </source>
</evidence>
<evidence type="ECO:0000256" key="4">
    <source>
        <dbReference type="ARBA" id="ARBA00023015"/>
    </source>
</evidence>
<evidence type="ECO:0000256" key="3">
    <source>
        <dbReference type="ARBA" id="ARBA00022737"/>
    </source>
</evidence>
<dbReference type="CDD" id="cd00029">
    <property type="entry name" value="C1"/>
    <property type="match status" value="1"/>
</dbReference>